<organism evidence="1">
    <name type="scientific">Cucumis melo</name>
    <name type="common">Muskmelon</name>
    <dbReference type="NCBI Taxonomy" id="3656"/>
    <lineage>
        <taxon>Eukaryota</taxon>
        <taxon>Viridiplantae</taxon>
        <taxon>Streptophyta</taxon>
        <taxon>Embryophyta</taxon>
        <taxon>Tracheophyta</taxon>
        <taxon>Spermatophyta</taxon>
        <taxon>Magnoliopsida</taxon>
        <taxon>eudicotyledons</taxon>
        <taxon>Gunneridae</taxon>
        <taxon>Pentapetalae</taxon>
        <taxon>rosids</taxon>
        <taxon>fabids</taxon>
        <taxon>Cucurbitales</taxon>
        <taxon>Cucurbitaceae</taxon>
        <taxon>Benincaseae</taxon>
        <taxon>Cucumis</taxon>
    </lineage>
</organism>
<name>A0A9I9E7A1_CUCME</name>
<proteinExistence type="predicted"/>
<dbReference type="AlphaFoldDB" id="A0A9I9E7A1"/>
<dbReference type="Gramene" id="MELO3C029759.2.1">
    <property type="protein sequence ID" value="MELO3C029759.2.1"/>
    <property type="gene ID" value="MELO3C029759.2"/>
</dbReference>
<dbReference type="EnsemblPlants" id="MELO3C029759.2.1">
    <property type="protein sequence ID" value="MELO3C029759.2.1"/>
    <property type="gene ID" value="MELO3C029759.2"/>
</dbReference>
<sequence>MRRHAALLTTADAFLITVMKNSVATFAFIVDPSDLEFRQLRMVCSCGCKDGRGARWIRGTMSYLVTKCTKLVDHFSLLRAWEKMKLPTRGDPNVIHVGVKLVYGFESGFLCCSNSQMVARMAIGPPAEWPLPENSLESPKKCGIDDGIIIDADAPDGRKQLSIDFGFSERRIGSREPGFR</sequence>
<accession>A0A9I9E7A1</accession>
<protein>
    <submittedName>
        <fullName evidence="1">Uncharacterized protein</fullName>
    </submittedName>
</protein>
<evidence type="ECO:0000313" key="1">
    <source>
        <dbReference type="EnsemblPlants" id="MELO3C029759.2.1"/>
    </source>
</evidence>
<reference evidence="1" key="1">
    <citation type="submission" date="2023-03" db="UniProtKB">
        <authorList>
            <consortium name="EnsemblPlants"/>
        </authorList>
    </citation>
    <scope>IDENTIFICATION</scope>
</reference>